<protein>
    <submittedName>
        <fullName evidence="3">PI-PLC X domain-containing protein 1</fullName>
    </submittedName>
</protein>
<evidence type="ECO:0000256" key="1">
    <source>
        <dbReference type="SAM" id="SignalP"/>
    </source>
</evidence>
<dbReference type="InterPro" id="IPR017946">
    <property type="entry name" value="PLC-like_Pdiesterase_TIM-brl"/>
</dbReference>
<gene>
    <name evidence="3" type="primary">LOC107269905</name>
</gene>
<dbReference type="CDD" id="cd08622">
    <property type="entry name" value="PI-PLCXDc_CG14945_like"/>
    <property type="match status" value="1"/>
</dbReference>
<dbReference type="PANTHER" id="PTHR13593:SF103">
    <property type="entry name" value="RE10370P"/>
    <property type="match status" value="1"/>
</dbReference>
<dbReference type="GeneID" id="107269905"/>
<dbReference type="Gene3D" id="3.20.20.190">
    <property type="entry name" value="Phosphatidylinositol (PI) phosphodiesterase"/>
    <property type="match status" value="1"/>
</dbReference>
<dbReference type="AlphaFoldDB" id="A0AAJ7FMZ3"/>
<name>A0AAJ7FMZ3_CEPCN</name>
<dbReference type="RefSeq" id="XP_015599809.1">
    <property type="nucleotide sequence ID" value="XM_015744323.2"/>
</dbReference>
<dbReference type="SUPFAM" id="SSF51695">
    <property type="entry name" value="PLC-like phosphodiesterases"/>
    <property type="match status" value="1"/>
</dbReference>
<evidence type="ECO:0000313" key="2">
    <source>
        <dbReference type="Proteomes" id="UP000694920"/>
    </source>
</evidence>
<dbReference type="InterPro" id="IPR051057">
    <property type="entry name" value="PI-PLC_domain"/>
</dbReference>
<dbReference type="GO" id="GO:0006629">
    <property type="term" value="P:lipid metabolic process"/>
    <property type="evidence" value="ECO:0007669"/>
    <property type="project" value="InterPro"/>
</dbReference>
<reference evidence="3" key="1">
    <citation type="submission" date="2025-08" db="UniProtKB">
        <authorList>
            <consortium name="RefSeq"/>
        </authorList>
    </citation>
    <scope>IDENTIFICATION</scope>
</reference>
<dbReference type="GO" id="GO:0008081">
    <property type="term" value="F:phosphoric diester hydrolase activity"/>
    <property type="evidence" value="ECO:0007669"/>
    <property type="project" value="InterPro"/>
</dbReference>
<sequence>MFKPIVFLFLHAICDIALTTQCGKVWLTVSSLWRPIAAGNKVVDAELEVNWDLDCPPNVGYPDTIKVFTADPAHNKTIKPQLTLFILEQIRGYYRTNITVGRPSLSGGWDATGGATLPGPHCLKHYAALYKDNVILTSSCLQIWPTWMYDLRRQLGRLPIGTLMIPGTHNSGCYQHGDLTRRHAFERYLLTQDRDVWTQLVHGIRYLDIRVGYYYSMANNTTFDEEVSQVNRFWVNHDVIRVTPLMTIIKDVRNFLDVARGEVVILDFHRFPVGFEGRPSSHRRLVSILHREFGGLILKPDKGVEGLGPTLNDIWNSGRRLIICYGDKHTANEYDWLWPPMTQAWGNQQTVEGLFKYMDETITGHKRSRNSQNPLWAVMAELTPVPLDMLFEWTGGLRQMADSMNRNLTALFQDEWWKQTNIVATDFFLGNNLIDISIQSNIKKSNIAQWRL</sequence>
<evidence type="ECO:0000313" key="3">
    <source>
        <dbReference type="RefSeq" id="XP_015599809.1"/>
    </source>
</evidence>
<dbReference type="KEGG" id="ccin:107269905"/>
<dbReference type="Proteomes" id="UP000694920">
    <property type="component" value="Unplaced"/>
</dbReference>
<feature type="signal peptide" evidence="1">
    <location>
        <begin position="1"/>
        <end position="19"/>
    </location>
</feature>
<dbReference type="PANTHER" id="PTHR13593">
    <property type="match status" value="1"/>
</dbReference>
<feature type="chain" id="PRO_5042475246" evidence="1">
    <location>
        <begin position="20"/>
        <end position="452"/>
    </location>
</feature>
<organism evidence="2 3">
    <name type="scientific">Cephus cinctus</name>
    <name type="common">Wheat stem sawfly</name>
    <dbReference type="NCBI Taxonomy" id="211228"/>
    <lineage>
        <taxon>Eukaryota</taxon>
        <taxon>Metazoa</taxon>
        <taxon>Ecdysozoa</taxon>
        <taxon>Arthropoda</taxon>
        <taxon>Hexapoda</taxon>
        <taxon>Insecta</taxon>
        <taxon>Pterygota</taxon>
        <taxon>Neoptera</taxon>
        <taxon>Endopterygota</taxon>
        <taxon>Hymenoptera</taxon>
        <taxon>Cephoidea</taxon>
        <taxon>Cephidae</taxon>
        <taxon>Cephus</taxon>
    </lineage>
</organism>
<accession>A0AAJ7FMZ3</accession>
<keyword evidence="2" id="KW-1185">Reference proteome</keyword>
<proteinExistence type="predicted"/>
<keyword evidence="1" id="KW-0732">Signal</keyword>